<comment type="caution">
    <text evidence="7">The sequence shown here is derived from an EMBL/GenBank/DDBJ whole genome shotgun (WGS) entry which is preliminary data.</text>
</comment>
<evidence type="ECO:0000256" key="3">
    <source>
        <dbReference type="ARBA" id="ARBA00022989"/>
    </source>
</evidence>
<keyword evidence="4 5" id="KW-0472">Membrane</keyword>
<keyword evidence="8" id="KW-1185">Reference proteome</keyword>
<evidence type="ECO:0000256" key="2">
    <source>
        <dbReference type="ARBA" id="ARBA00022692"/>
    </source>
</evidence>
<dbReference type="InterPro" id="IPR002645">
    <property type="entry name" value="STAS_dom"/>
</dbReference>
<feature type="transmembrane region" description="Helical" evidence="5">
    <location>
        <begin position="256"/>
        <end position="277"/>
    </location>
</feature>
<comment type="subcellular location">
    <subcellularLocation>
        <location evidence="1">Membrane</location>
        <topology evidence="1">Multi-pass membrane protein</topology>
    </subcellularLocation>
</comment>
<feature type="transmembrane region" description="Helical" evidence="5">
    <location>
        <begin position="217"/>
        <end position="236"/>
    </location>
</feature>
<dbReference type="InterPro" id="IPR036513">
    <property type="entry name" value="STAS_dom_sf"/>
</dbReference>
<dbReference type="CDD" id="cd07042">
    <property type="entry name" value="STAS_SulP_like_sulfate_transporter"/>
    <property type="match status" value="1"/>
</dbReference>
<feature type="transmembrane region" description="Helical" evidence="5">
    <location>
        <begin position="337"/>
        <end position="353"/>
    </location>
</feature>
<feature type="transmembrane region" description="Helical" evidence="5">
    <location>
        <begin position="140"/>
        <end position="164"/>
    </location>
</feature>
<gene>
    <name evidence="7" type="ORF">OOZ53_25090</name>
</gene>
<reference evidence="7" key="1">
    <citation type="submission" date="2022-11" db="EMBL/GenBank/DDBJ databases">
        <title>Hoeflea poritis sp. nov., isolated from scleractinian coral Porites lutea.</title>
        <authorList>
            <person name="Zhang G."/>
            <person name="Wei Q."/>
            <person name="Cai L."/>
        </authorList>
    </citation>
    <scope>NUCLEOTIDE SEQUENCE</scope>
    <source>
        <strain evidence="7">E7-10</strain>
    </source>
</reference>
<keyword evidence="2 5" id="KW-0812">Transmembrane</keyword>
<evidence type="ECO:0000256" key="1">
    <source>
        <dbReference type="ARBA" id="ARBA00004141"/>
    </source>
</evidence>
<dbReference type="PANTHER" id="PTHR11814">
    <property type="entry name" value="SULFATE TRANSPORTER"/>
    <property type="match status" value="1"/>
</dbReference>
<dbReference type="Proteomes" id="UP001148313">
    <property type="component" value="Unassembled WGS sequence"/>
</dbReference>
<keyword evidence="3 5" id="KW-1133">Transmembrane helix</keyword>
<protein>
    <submittedName>
        <fullName evidence="7">SulP family inorganic anion transporter</fullName>
    </submittedName>
</protein>
<evidence type="ECO:0000313" key="8">
    <source>
        <dbReference type="Proteomes" id="UP001148313"/>
    </source>
</evidence>
<name>A0ABT4VVD3_9HYPH</name>
<evidence type="ECO:0000259" key="6">
    <source>
        <dbReference type="PROSITE" id="PS50801"/>
    </source>
</evidence>
<organism evidence="7 8">
    <name type="scientific">Hoeflea poritis</name>
    <dbReference type="NCBI Taxonomy" id="2993659"/>
    <lineage>
        <taxon>Bacteria</taxon>
        <taxon>Pseudomonadati</taxon>
        <taxon>Pseudomonadota</taxon>
        <taxon>Alphaproteobacteria</taxon>
        <taxon>Hyphomicrobiales</taxon>
        <taxon>Rhizobiaceae</taxon>
        <taxon>Hoeflea</taxon>
    </lineage>
</organism>
<accession>A0ABT4VVD3</accession>
<dbReference type="PROSITE" id="PS50801">
    <property type="entry name" value="STAS"/>
    <property type="match status" value="1"/>
</dbReference>
<proteinExistence type="predicted"/>
<dbReference type="Pfam" id="PF00916">
    <property type="entry name" value="Sulfate_transp"/>
    <property type="match status" value="1"/>
</dbReference>
<dbReference type="InterPro" id="IPR001902">
    <property type="entry name" value="SLC26A/SulP_fam"/>
</dbReference>
<dbReference type="InterPro" id="IPR011547">
    <property type="entry name" value="SLC26A/SulP_dom"/>
</dbReference>
<feature type="domain" description="STAS" evidence="6">
    <location>
        <begin position="448"/>
        <end position="562"/>
    </location>
</feature>
<feature type="transmembrane region" description="Helical" evidence="5">
    <location>
        <begin position="359"/>
        <end position="377"/>
    </location>
</feature>
<dbReference type="EMBL" id="JAPJZH010000026">
    <property type="protein sequence ID" value="MDA4848656.1"/>
    <property type="molecule type" value="Genomic_DNA"/>
</dbReference>
<feature type="transmembrane region" description="Helical" evidence="5">
    <location>
        <begin position="184"/>
        <end position="205"/>
    </location>
</feature>
<dbReference type="Gene3D" id="3.30.750.24">
    <property type="entry name" value="STAS domain"/>
    <property type="match status" value="1"/>
</dbReference>
<feature type="transmembrane region" description="Helical" evidence="5">
    <location>
        <begin position="393"/>
        <end position="422"/>
    </location>
</feature>
<feature type="transmembrane region" description="Helical" evidence="5">
    <location>
        <begin position="57"/>
        <end position="74"/>
    </location>
</feature>
<dbReference type="SUPFAM" id="SSF52091">
    <property type="entry name" value="SpoIIaa-like"/>
    <property type="match status" value="1"/>
</dbReference>
<evidence type="ECO:0000256" key="4">
    <source>
        <dbReference type="ARBA" id="ARBA00023136"/>
    </source>
</evidence>
<sequence length="568" mass="60889">MSAIHEMAARLRIRPLAGMLPLQRSQIPSEIIAGFTLAALAIPEVMGYANIAGMPVITGLYTLLIPAALFALLGSSRHLVVGADSATAAILASGLAGMAAIGSAEYVALAGLLALIVGLMLFAASAIGLGFMADFLSRTVLVGFLTGVGIQVALRAVSDLFGFHAPHRGTIMMLWLDVERSFNINTPAVLLAVAVLAVIIGGHLLSKRLKRNIPGAMIAVIGAIVVSWALDLGKFMPLVGSIPMGLPSLGFPNVELSFALIWQLLPTALAMLIVILAQSAATARAYAARYHEKLQETQDLTALGAANLGAGLTGTFVVNGSPTKTEMVDSAGGRSQLSLLAAALVALVTLLFLTRPLSYLPQAVLSAVVFLIGLKLIDVRGMRDIYRRRRSEFWVALITAAVVVAFGVEQGIIFAILFSLVVHTRHGYRPKDLLLVRETSGRWRARSLDTNAQALPGLLIYRFGHSMYYANAERMKDEVLELAERAEPPLKWLCIDVSAVDDVDYTAAAALHEIHETLSARPVTLVFAQDVDDINTGSHRQLRERFGNAPFFDSLDEVLDHFGQDDKD</sequence>
<dbReference type="Pfam" id="PF01740">
    <property type="entry name" value="STAS"/>
    <property type="match status" value="1"/>
</dbReference>
<evidence type="ECO:0000256" key="5">
    <source>
        <dbReference type="SAM" id="Phobius"/>
    </source>
</evidence>
<evidence type="ECO:0000313" key="7">
    <source>
        <dbReference type="EMBL" id="MDA4848656.1"/>
    </source>
</evidence>
<feature type="transmembrane region" description="Helical" evidence="5">
    <location>
        <begin position="107"/>
        <end position="133"/>
    </location>
</feature>
<feature type="transmembrane region" description="Helical" evidence="5">
    <location>
        <begin position="81"/>
        <end position="101"/>
    </location>
</feature>